<dbReference type="PROSITE" id="PS00107">
    <property type="entry name" value="PROTEIN_KINASE_ATP"/>
    <property type="match status" value="1"/>
</dbReference>
<dbReference type="FunFam" id="3.30.200.20:FF:000162">
    <property type="entry name" value="Adenine nucleotide alpha hydrolase-like domain kinase"/>
    <property type="match status" value="1"/>
</dbReference>
<keyword evidence="7" id="KW-0812">Transmembrane</keyword>
<dbReference type="InterPro" id="IPR008271">
    <property type="entry name" value="Ser/Thr_kinase_AS"/>
</dbReference>
<dbReference type="Proteomes" id="UP001289374">
    <property type="component" value="Unassembled WGS sequence"/>
</dbReference>
<gene>
    <name evidence="9" type="ORF">Sango_0399400</name>
</gene>
<evidence type="ECO:0000256" key="5">
    <source>
        <dbReference type="ARBA" id="ARBA00022840"/>
    </source>
</evidence>
<feature type="domain" description="Protein kinase" evidence="8">
    <location>
        <begin position="400"/>
        <end position="675"/>
    </location>
</feature>
<dbReference type="PROSITE" id="PS50011">
    <property type="entry name" value="PROTEIN_KINASE_DOM"/>
    <property type="match status" value="1"/>
</dbReference>
<proteinExistence type="predicted"/>
<comment type="caution">
    <text evidence="9">The sequence shown here is derived from an EMBL/GenBank/DDBJ whole genome shotgun (WGS) entry which is preliminary data.</text>
</comment>
<dbReference type="Pfam" id="PF23180">
    <property type="entry name" value="ALE2_N"/>
    <property type="match status" value="1"/>
</dbReference>
<reference evidence="9" key="2">
    <citation type="journal article" date="2024" name="Plant">
        <title>Genomic evolution and insights into agronomic trait innovations of Sesamum species.</title>
        <authorList>
            <person name="Miao H."/>
            <person name="Wang L."/>
            <person name="Qu L."/>
            <person name="Liu H."/>
            <person name="Sun Y."/>
            <person name="Le M."/>
            <person name="Wang Q."/>
            <person name="Wei S."/>
            <person name="Zheng Y."/>
            <person name="Lin W."/>
            <person name="Duan Y."/>
            <person name="Cao H."/>
            <person name="Xiong S."/>
            <person name="Wang X."/>
            <person name="Wei L."/>
            <person name="Li C."/>
            <person name="Ma Q."/>
            <person name="Ju M."/>
            <person name="Zhao R."/>
            <person name="Li G."/>
            <person name="Mu C."/>
            <person name="Tian Q."/>
            <person name="Mei H."/>
            <person name="Zhang T."/>
            <person name="Gao T."/>
            <person name="Zhang H."/>
        </authorList>
    </citation>
    <scope>NUCLEOTIDE SEQUENCE</scope>
    <source>
        <strain evidence="9">K16</strain>
    </source>
</reference>
<dbReference type="EMBL" id="JACGWL010000002">
    <property type="protein sequence ID" value="KAK4408184.1"/>
    <property type="molecule type" value="Genomic_DNA"/>
</dbReference>
<evidence type="ECO:0000256" key="3">
    <source>
        <dbReference type="ARBA" id="ARBA00022741"/>
    </source>
</evidence>
<feature type="binding site" evidence="6">
    <location>
        <position position="428"/>
    </location>
    <ligand>
        <name>ATP</name>
        <dbReference type="ChEBI" id="CHEBI:30616"/>
    </ligand>
</feature>
<keyword evidence="10" id="KW-1185">Reference proteome</keyword>
<keyword evidence="3 6" id="KW-0547">Nucleotide-binding</keyword>
<dbReference type="InterPro" id="IPR057597">
    <property type="entry name" value="ALE2_N"/>
</dbReference>
<dbReference type="Gene3D" id="3.30.200.20">
    <property type="entry name" value="Phosphorylase Kinase, domain 1"/>
    <property type="match status" value="1"/>
</dbReference>
<dbReference type="PANTHER" id="PTHR47989">
    <property type="entry name" value="OS01G0750732 PROTEIN"/>
    <property type="match status" value="1"/>
</dbReference>
<evidence type="ECO:0000256" key="7">
    <source>
        <dbReference type="SAM" id="Phobius"/>
    </source>
</evidence>
<protein>
    <submittedName>
        <fullName evidence="9">Receptor-like serine/threonine-protein kinase ALE2</fullName>
    </submittedName>
</protein>
<keyword evidence="7" id="KW-0472">Membrane</keyword>
<dbReference type="SUPFAM" id="SSF56112">
    <property type="entry name" value="Protein kinase-like (PK-like)"/>
    <property type="match status" value="1"/>
</dbReference>
<accession>A0AAE2C3Z3</accession>
<evidence type="ECO:0000259" key="8">
    <source>
        <dbReference type="PROSITE" id="PS50011"/>
    </source>
</evidence>
<dbReference type="GO" id="GO:0004674">
    <property type="term" value="F:protein serine/threonine kinase activity"/>
    <property type="evidence" value="ECO:0007669"/>
    <property type="project" value="UniProtKB-KW"/>
</dbReference>
<keyword evidence="1" id="KW-0723">Serine/threonine-protein kinase</keyword>
<dbReference type="InterPro" id="IPR000719">
    <property type="entry name" value="Prot_kinase_dom"/>
</dbReference>
<evidence type="ECO:0000313" key="9">
    <source>
        <dbReference type="EMBL" id="KAK4408184.1"/>
    </source>
</evidence>
<name>A0AAE2C3Z3_9LAMI</name>
<keyword evidence="4 9" id="KW-0418">Kinase</keyword>
<dbReference type="CDD" id="cd14066">
    <property type="entry name" value="STKc_IRAK"/>
    <property type="match status" value="1"/>
</dbReference>
<dbReference type="PANTHER" id="PTHR47989:SF40">
    <property type="entry name" value="RECEPTOR-LIKE SERINE_THREONINE-PROTEIN KINASE ALE2"/>
    <property type="match status" value="1"/>
</dbReference>
<evidence type="ECO:0000256" key="1">
    <source>
        <dbReference type="ARBA" id="ARBA00022527"/>
    </source>
</evidence>
<dbReference type="PROSITE" id="PS00108">
    <property type="entry name" value="PROTEIN_KINASE_ST"/>
    <property type="match status" value="1"/>
</dbReference>
<dbReference type="Pfam" id="PF07714">
    <property type="entry name" value="PK_Tyr_Ser-Thr"/>
    <property type="match status" value="1"/>
</dbReference>
<sequence>MRSSNFRGEVNAACRREKVVENPRQLCRVLNGGIGICEQQWTPSQPIYLSPSQLPSVPSSTRKNSLEHVSVALMRASFDPFIAVRRRRFKYLPAAPAPSPASQGITVMATKSDLVQFRHLLLLYQEMVFTTWFAHICSSHLCRAFDYRICKSSLPSVSFPVITFTPLFGNERHLISEYDRLWSNLRGATYFSSIRFTLCLCISNESQTSPRVSVYVIFPEVTELEIEVAAGTYLKQSQVTIIGATADDQNQEKTVVDINLVPLGEKFDNTTATLTYQRFLHKKVLLNRTLFGDYDVLNISYPGLPPSPPSGVVSGEGPRGSTGNQQYPISADFVGKKQKMNPRIIFVIALSAFVLLVICFAAIAVLLNCRKAGMPSNAVGPVFTPSINKRSELEKATEKFSPIKVLGEGGFGRVYHGILEDGTEVAVKLLTRDNQNGDREFIAEIEMLSRLHHRNLVKLIGICIEGRTRCLVYELVPNGSVESHLHGADRSKGPLDWDARLKIALGAARGLAYLHEDSNPRVIHRDFKASNVLLEDDFTPKVSDFGLAREATEGSHHISTRVMGTFGYVAPEYAMTGHLLVKSDVYSYGVVLLELLSGRKPVDMSQSPGQENLVTWARPLLTSREGLEQLVDPSLAGSYNFDDMAKVAAIASMCVHPEVTHRPFMGEVVQALKLIYNDTDETCGDAYSQKESSARDSDFKGDFAPSDSSWWNAGGITPRLTYGQASSFITMEYSSGPLEELENRPFSTSGLVESGVALPIRHGNRSGPLRTIRSNRSFYRLQGSMSEHGGLLGKRAWNDNEYEGSL</sequence>
<organism evidence="9 10">
    <name type="scientific">Sesamum angolense</name>
    <dbReference type="NCBI Taxonomy" id="2727404"/>
    <lineage>
        <taxon>Eukaryota</taxon>
        <taxon>Viridiplantae</taxon>
        <taxon>Streptophyta</taxon>
        <taxon>Embryophyta</taxon>
        <taxon>Tracheophyta</taxon>
        <taxon>Spermatophyta</taxon>
        <taxon>Magnoliopsida</taxon>
        <taxon>eudicotyledons</taxon>
        <taxon>Gunneridae</taxon>
        <taxon>Pentapetalae</taxon>
        <taxon>asterids</taxon>
        <taxon>lamiids</taxon>
        <taxon>Lamiales</taxon>
        <taxon>Pedaliaceae</taxon>
        <taxon>Sesamum</taxon>
    </lineage>
</organism>
<dbReference type="AlphaFoldDB" id="A0AAE2C3Z3"/>
<dbReference type="InterPro" id="IPR011009">
    <property type="entry name" value="Kinase-like_dom_sf"/>
</dbReference>
<evidence type="ECO:0000256" key="2">
    <source>
        <dbReference type="ARBA" id="ARBA00022679"/>
    </source>
</evidence>
<dbReference type="FunFam" id="1.10.510.10:FF:000051">
    <property type="entry name" value="Receptor-like serine/threonine-protein kinase ALE2"/>
    <property type="match status" value="1"/>
</dbReference>
<evidence type="ECO:0000256" key="4">
    <source>
        <dbReference type="ARBA" id="ARBA00022777"/>
    </source>
</evidence>
<evidence type="ECO:0000313" key="10">
    <source>
        <dbReference type="Proteomes" id="UP001289374"/>
    </source>
</evidence>
<evidence type="ECO:0000256" key="6">
    <source>
        <dbReference type="PROSITE-ProRule" id="PRU10141"/>
    </source>
</evidence>
<keyword evidence="7" id="KW-1133">Transmembrane helix</keyword>
<keyword evidence="2" id="KW-0808">Transferase</keyword>
<dbReference type="InterPro" id="IPR001245">
    <property type="entry name" value="Ser-Thr/Tyr_kinase_cat_dom"/>
</dbReference>
<dbReference type="InterPro" id="IPR017441">
    <property type="entry name" value="Protein_kinase_ATP_BS"/>
</dbReference>
<reference evidence="9" key="1">
    <citation type="submission" date="2020-06" db="EMBL/GenBank/DDBJ databases">
        <authorList>
            <person name="Li T."/>
            <person name="Hu X."/>
            <person name="Zhang T."/>
            <person name="Song X."/>
            <person name="Zhang H."/>
            <person name="Dai N."/>
            <person name="Sheng W."/>
            <person name="Hou X."/>
            <person name="Wei L."/>
        </authorList>
    </citation>
    <scope>NUCLEOTIDE SEQUENCE</scope>
    <source>
        <strain evidence="9">K16</strain>
        <tissue evidence="9">Leaf</tissue>
    </source>
</reference>
<keyword evidence="9" id="KW-0675">Receptor</keyword>
<feature type="transmembrane region" description="Helical" evidence="7">
    <location>
        <begin position="344"/>
        <end position="367"/>
    </location>
</feature>
<dbReference type="Gene3D" id="1.10.510.10">
    <property type="entry name" value="Transferase(Phosphotransferase) domain 1"/>
    <property type="match status" value="1"/>
</dbReference>
<dbReference type="GO" id="GO:0005524">
    <property type="term" value="F:ATP binding"/>
    <property type="evidence" value="ECO:0007669"/>
    <property type="project" value="UniProtKB-UniRule"/>
</dbReference>
<keyword evidence="5 6" id="KW-0067">ATP-binding</keyword>